<keyword evidence="2 5" id="KW-0732">Signal</keyword>
<dbReference type="PANTHER" id="PTHR35089">
    <property type="entry name" value="CHAPERONE PROTEIN SKP"/>
    <property type="match status" value="1"/>
</dbReference>
<proteinExistence type="inferred from homology"/>
<organism evidence="6 7">
    <name type="scientific">Luteolibacter algae</name>
    <dbReference type="NCBI Taxonomy" id="454151"/>
    <lineage>
        <taxon>Bacteria</taxon>
        <taxon>Pseudomonadati</taxon>
        <taxon>Verrucomicrobiota</taxon>
        <taxon>Verrucomicrobiia</taxon>
        <taxon>Verrucomicrobiales</taxon>
        <taxon>Verrucomicrobiaceae</taxon>
        <taxon>Luteolibacter</taxon>
    </lineage>
</organism>
<evidence type="ECO:0000256" key="1">
    <source>
        <dbReference type="ARBA" id="ARBA00009091"/>
    </source>
</evidence>
<keyword evidence="7" id="KW-1185">Reference proteome</keyword>
<evidence type="ECO:0000256" key="5">
    <source>
        <dbReference type="SAM" id="SignalP"/>
    </source>
</evidence>
<sequence>MKLPVTLAWLGMAAVAFAAPKFAIVRVTDIYRKLPSTVAMQEDIQKQRNAIMENQRAEQLRAIIVELQALQTQLQEQKDEIDSEAGTKLVRSYEIKRQEAETLREEFEEFRAEEDKRINKEMVSAMRESLEKITTASEQLAKERNLDAVFDTSGNSNTGLPFVLYHGSAPDISDDVMELLGEKPLEESVTPSADSAAAEPKE</sequence>
<dbReference type="SUPFAM" id="SSF111384">
    <property type="entry name" value="OmpH-like"/>
    <property type="match status" value="1"/>
</dbReference>
<evidence type="ECO:0000313" key="7">
    <source>
        <dbReference type="Proteomes" id="UP001597375"/>
    </source>
</evidence>
<feature type="chain" id="PRO_5047344796" evidence="5">
    <location>
        <begin position="19"/>
        <end position="202"/>
    </location>
</feature>
<evidence type="ECO:0000256" key="3">
    <source>
        <dbReference type="SAM" id="Coils"/>
    </source>
</evidence>
<comment type="similarity">
    <text evidence="1">Belongs to the Skp family.</text>
</comment>
<feature type="signal peptide" evidence="5">
    <location>
        <begin position="1"/>
        <end position="18"/>
    </location>
</feature>
<feature type="coiled-coil region" evidence="3">
    <location>
        <begin position="57"/>
        <end position="113"/>
    </location>
</feature>
<feature type="region of interest" description="Disordered" evidence="4">
    <location>
        <begin position="182"/>
        <end position="202"/>
    </location>
</feature>
<dbReference type="Pfam" id="PF03938">
    <property type="entry name" value="OmpH"/>
    <property type="match status" value="1"/>
</dbReference>
<evidence type="ECO:0000256" key="2">
    <source>
        <dbReference type="ARBA" id="ARBA00022729"/>
    </source>
</evidence>
<gene>
    <name evidence="6" type="ORF">ACFSSA_12490</name>
</gene>
<keyword evidence="3" id="KW-0175">Coiled coil</keyword>
<accession>A0ABW5DAI8</accession>
<dbReference type="Gene3D" id="3.30.910.20">
    <property type="entry name" value="Skp domain"/>
    <property type="match status" value="1"/>
</dbReference>
<dbReference type="PANTHER" id="PTHR35089:SF1">
    <property type="entry name" value="CHAPERONE PROTEIN SKP"/>
    <property type="match status" value="1"/>
</dbReference>
<name>A0ABW5DAI8_9BACT</name>
<dbReference type="SMART" id="SM00935">
    <property type="entry name" value="OmpH"/>
    <property type="match status" value="1"/>
</dbReference>
<dbReference type="EMBL" id="JBHUIT010000031">
    <property type="protein sequence ID" value="MFD2257493.1"/>
    <property type="molecule type" value="Genomic_DNA"/>
</dbReference>
<dbReference type="InterPro" id="IPR024930">
    <property type="entry name" value="Skp_dom_sf"/>
</dbReference>
<dbReference type="Proteomes" id="UP001597375">
    <property type="component" value="Unassembled WGS sequence"/>
</dbReference>
<evidence type="ECO:0000256" key="4">
    <source>
        <dbReference type="SAM" id="MobiDB-lite"/>
    </source>
</evidence>
<evidence type="ECO:0000313" key="6">
    <source>
        <dbReference type="EMBL" id="MFD2257493.1"/>
    </source>
</evidence>
<dbReference type="InterPro" id="IPR005632">
    <property type="entry name" value="Chaperone_Skp"/>
</dbReference>
<reference evidence="7" key="1">
    <citation type="journal article" date="2019" name="Int. J. Syst. Evol. Microbiol.">
        <title>The Global Catalogue of Microorganisms (GCM) 10K type strain sequencing project: providing services to taxonomists for standard genome sequencing and annotation.</title>
        <authorList>
            <consortium name="The Broad Institute Genomics Platform"/>
            <consortium name="The Broad Institute Genome Sequencing Center for Infectious Disease"/>
            <person name="Wu L."/>
            <person name="Ma J."/>
        </authorList>
    </citation>
    <scope>NUCLEOTIDE SEQUENCE [LARGE SCALE GENOMIC DNA]</scope>
    <source>
        <strain evidence="7">CGMCC 4.7106</strain>
    </source>
</reference>
<comment type="caution">
    <text evidence="6">The sequence shown here is derived from an EMBL/GenBank/DDBJ whole genome shotgun (WGS) entry which is preliminary data.</text>
</comment>
<protein>
    <submittedName>
        <fullName evidence="6">OmpH family outer membrane protein</fullName>
    </submittedName>
</protein>
<dbReference type="RefSeq" id="WP_386820794.1">
    <property type="nucleotide sequence ID" value="NZ_JBHUIT010000031.1"/>
</dbReference>